<protein>
    <submittedName>
        <fullName evidence="1">DUF2851 family protein</fullName>
    </submittedName>
</protein>
<name>A0A9D1NL98_9BACT</name>
<sequence length="405" mass="44910">MPAAPLTPPADRVAEVQGLFGPVSLSERTFQKLWRGGNFRAENLRTLSGKTLEIVSRGKWNRLDGPDFLGAEFRIGGERVVGDVEFHFYAEDWDAHGHGANPAFGNVALHVLLFPPKKDFPRRNAAGNAMETFLLLPHLNVDVEEYASAEALAAIEGRAEGDATLEFLLRKNLREREELLVAAARERWAQKTAFMRRRLEKTPPDALLHELVLETLGLRRNRPQMSRLALKFSPSAMLLAGAEALFRAAEGAWTLAGVRPANHPRARLGQYLTLLEKNPAWARQLRDAAKRLPAGKDFFLSGKAFRSTEKLPALRRFFAEEIFAGTVGGTRFDTLMCDAVIPMLAAESGENFFPAWYHWFLGDAPAKTAALLREAELVSRERPLCNGAFQGLLQIFLARGNGAGT</sequence>
<comment type="caution">
    <text evidence="1">The sequence shown here is derived from an EMBL/GenBank/DDBJ whole genome shotgun (WGS) entry which is preliminary data.</text>
</comment>
<evidence type="ECO:0000313" key="2">
    <source>
        <dbReference type="Proteomes" id="UP000886812"/>
    </source>
</evidence>
<reference evidence="1" key="2">
    <citation type="journal article" date="2021" name="PeerJ">
        <title>Extensive microbial diversity within the chicken gut microbiome revealed by metagenomics and culture.</title>
        <authorList>
            <person name="Gilroy R."/>
            <person name="Ravi A."/>
            <person name="Getino M."/>
            <person name="Pursley I."/>
            <person name="Horton D.L."/>
            <person name="Alikhan N.F."/>
            <person name="Baker D."/>
            <person name="Gharbi K."/>
            <person name="Hall N."/>
            <person name="Watson M."/>
            <person name="Adriaenssens E.M."/>
            <person name="Foster-Nyarko E."/>
            <person name="Jarju S."/>
            <person name="Secka A."/>
            <person name="Antonio M."/>
            <person name="Oren A."/>
            <person name="Chaudhuri R.R."/>
            <person name="La Ragione R."/>
            <person name="Hildebrand F."/>
            <person name="Pallen M.J."/>
        </authorList>
    </citation>
    <scope>NUCLEOTIDE SEQUENCE</scope>
    <source>
        <strain evidence="1">10669</strain>
    </source>
</reference>
<accession>A0A9D1NL98</accession>
<proteinExistence type="predicted"/>
<reference evidence="1" key="1">
    <citation type="submission" date="2020-10" db="EMBL/GenBank/DDBJ databases">
        <authorList>
            <person name="Gilroy R."/>
        </authorList>
    </citation>
    <scope>NUCLEOTIDE SEQUENCE</scope>
    <source>
        <strain evidence="1">10669</strain>
    </source>
</reference>
<evidence type="ECO:0000313" key="1">
    <source>
        <dbReference type="EMBL" id="HIV04518.1"/>
    </source>
</evidence>
<dbReference type="InterPro" id="IPR021272">
    <property type="entry name" value="DUF2851"/>
</dbReference>
<dbReference type="EMBL" id="DVOG01000133">
    <property type="protein sequence ID" value="HIV04518.1"/>
    <property type="molecule type" value="Genomic_DNA"/>
</dbReference>
<gene>
    <name evidence="1" type="ORF">IAC75_05145</name>
</gene>
<organism evidence="1 2">
    <name type="scientific">Candidatus Spyradosoma merdigallinarum</name>
    <dbReference type="NCBI Taxonomy" id="2840950"/>
    <lineage>
        <taxon>Bacteria</taxon>
        <taxon>Pseudomonadati</taxon>
        <taxon>Verrucomicrobiota</taxon>
        <taxon>Opitutia</taxon>
        <taxon>Opitutia incertae sedis</taxon>
        <taxon>Candidatus Spyradosoma</taxon>
    </lineage>
</organism>
<dbReference type="AlphaFoldDB" id="A0A9D1NL98"/>
<dbReference type="Proteomes" id="UP000886812">
    <property type="component" value="Unassembled WGS sequence"/>
</dbReference>
<dbReference type="Pfam" id="PF11013">
    <property type="entry name" value="DUF2851"/>
    <property type="match status" value="1"/>
</dbReference>